<name>A0ABT0BST2_9SPHN</name>
<dbReference type="EMBL" id="JALHLG010000024">
    <property type="protein sequence ID" value="MCJ2188107.1"/>
    <property type="molecule type" value="Genomic_DNA"/>
</dbReference>
<keyword evidence="9" id="KW-0472">Membrane</keyword>
<dbReference type="Pfam" id="PF03544">
    <property type="entry name" value="TonB_C"/>
    <property type="match status" value="1"/>
</dbReference>
<comment type="subcellular location">
    <subcellularLocation>
        <location evidence="1">Cell inner membrane</location>
        <topology evidence="1">Single-pass membrane protein</topology>
        <orientation evidence="1">Periplasmic side</orientation>
    </subcellularLocation>
</comment>
<keyword evidence="8" id="KW-1133">Transmembrane helix</keyword>
<dbReference type="InterPro" id="IPR051045">
    <property type="entry name" value="TonB-dependent_transducer"/>
</dbReference>
<evidence type="ECO:0000256" key="8">
    <source>
        <dbReference type="ARBA" id="ARBA00022989"/>
    </source>
</evidence>
<sequence>MSYADGNAGRGRKALTGGTVALIQAGLALALVNGLAVRFLQDPPPPRLTGEQIPIRPIPPQPTEEPKAEPQKPVVQDNFTPLPKPETTVAIDPPLHLADPVRVEPAGRTGSDDLVFIPGIAPPEPTARFTPKVAKPRNNAALWVTTNDYPTSDIRLGHTGTVRFRLAIDTDGRVSDCTIVQSSGYEGLDKATCRNLTRRARFDPATGANGEKTAGSYAGTIRWVIPQD</sequence>
<evidence type="ECO:0000256" key="3">
    <source>
        <dbReference type="ARBA" id="ARBA00022448"/>
    </source>
</evidence>
<keyword evidence="4" id="KW-1003">Cell membrane</keyword>
<proteinExistence type="inferred from homology"/>
<keyword evidence="6" id="KW-0812">Transmembrane</keyword>
<protein>
    <submittedName>
        <fullName evidence="12">TonB family protein</fullName>
    </submittedName>
</protein>
<dbReference type="Proteomes" id="UP001202281">
    <property type="component" value="Unassembled WGS sequence"/>
</dbReference>
<dbReference type="SUPFAM" id="SSF74653">
    <property type="entry name" value="TolA/TonB C-terminal domain"/>
    <property type="match status" value="1"/>
</dbReference>
<keyword evidence="3" id="KW-0813">Transport</keyword>
<dbReference type="InterPro" id="IPR037682">
    <property type="entry name" value="TonB_C"/>
</dbReference>
<keyword evidence="7" id="KW-0653">Protein transport</keyword>
<organism evidence="12 13">
    <name type="scientific">Novosphingobium beihaiensis</name>
    <dbReference type="NCBI Taxonomy" id="2930389"/>
    <lineage>
        <taxon>Bacteria</taxon>
        <taxon>Pseudomonadati</taxon>
        <taxon>Pseudomonadota</taxon>
        <taxon>Alphaproteobacteria</taxon>
        <taxon>Sphingomonadales</taxon>
        <taxon>Sphingomonadaceae</taxon>
        <taxon>Novosphingobium</taxon>
    </lineage>
</organism>
<evidence type="ECO:0000313" key="13">
    <source>
        <dbReference type="Proteomes" id="UP001202281"/>
    </source>
</evidence>
<comment type="similarity">
    <text evidence="2">Belongs to the TonB family.</text>
</comment>
<evidence type="ECO:0000256" key="6">
    <source>
        <dbReference type="ARBA" id="ARBA00022692"/>
    </source>
</evidence>
<dbReference type="Gene3D" id="3.30.1150.10">
    <property type="match status" value="1"/>
</dbReference>
<accession>A0ABT0BST2</accession>
<dbReference type="InterPro" id="IPR006260">
    <property type="entry name" value="TonB/TolA_C"/>
</dbReference>
<reference evidence="12 13" key="1">
    <citation type="submission" date="2022-04" db="EMBL/GenBank/DDBJ databases">
        <title>Identification of a novel bacterium isolated from mangrove sediments.</title>
        <authorList>
            <person name="Pan X."/>
        </authorList>
    </citation>
    <scope>NUCLEOTIDE SEQUENCE [LARGE SCALE GENOMIC DNA]</scope>
    <source>
        <strain evidence="12 13">B2638</strain>
    </source>
</reference>
<dbReference type="PANTHER" id="PTHR33446">
    <property type="entry name" value="PROTEIN TONB-RELATED"/>
    <property type="match status" value="1"/>
</dbReference>
<feature type="domain" description="TonB C-terminal" evidence="11">
    <location>
        <begin position="134"/>
        <end position="228"/>
    </location>
</feature>
<dbReference type="PANTHER" id="PTHR33446:SF2">
    <property type="entry name" value="PROTEIN TONB"/>
    <property type="match status" value="1"/>
</dbReference>
<evidence type="ECO:0000313" key="12">
    <source>
        <dbReference type="EMBL" id="MCJ2188107.1"/>
    </source>
</evidence>
<evidence type="ECO:0000259" key="11">
    <source>
        <dbReference type="PROSITE" id="PS52015"/>
    </source>
</evidence>
<evidence type="ECO:0000256" key="9">
    <source>
        <dbReference type="ARBA" id="ARBA00023136"/>
    </source>
</evidence>
<evidence type="ECO:0000256" key="10">
    <source>
        <dbReference type="SAM" id="MobiDB-lite"/>
    </source>
</evidence>
<keyword evidence="5" id="KW-0997">Cell inner membrane</keyword>
<dbReference type="RefSeq" id="WP_243922448.1">
    <property type="nucleotide sequence ID" value="NZ_JALHLG010000024.1"/>
</dbReference>
<keyword evidence="13" id="KW-1185">Reference proteome</keyword>
<dbReference type="PROSITE" id="PS52015">
    <property type="entry name" value="TONB_CTD"/>
    <property type="match status" value="1"/>
</dbReference>
<evidence type="ECO:0000256" key="7">
    <source>
        <dbReference type="ARBA" id="ARBA00022927"/>
    </source>
</evidence>
<evidence type="ECO:0000256" key="1">
    <source>
        <dbReference type="ARBA" id="ARBA00004383"/>
    </source>
</evidence>
<gene>
    <name evidence="12" type="ORF">MTR66_14935</name>
</gene>
<comment type="caution">
    <text evidence="12">The sequence shown here is derived from an EMBL/GenBank/DDBJ whole genome shotgun (WGS) entry which is preliminary data.</text>
</comment>
<evidence type="ECO:0000256" key="4">
    <source>
        <dbReference type="ARBA" id="ARBA00022475"/>
    </source>
</evidence>
<evidence type="ECO:0000256" key="5">
    <source>
        <dbReference type="ARBA" id="ARBA00022519"/>
    </source>
</evidence>
<dbReference type="NCBIfam" id="TIGR01352">
    <property type="entry name" value="tonB_Cterm"/>
    <property type="match status" value="1"/>
</dbReference>
<feature type="region of interest" description="Disordered" evidence="10">
    <location>
        <begin position="43"/>
        <end position="78"/>
    </location>
</feature>
<evidence type="ECO:0000256" key="2">
    <source>
        <dbReference type="ARBA" id="ARBA00006555"/>
    </source>
</evidence>